<proteinExistence type="predicted"/>
<gene>
    <name evidence="1" type="ORF">ACFOLH_11400</name>
</gene>
<comment type="caution">
    <text evidence="1">The sequence shown here is derived from an EMBL/GenBank/DDBJ whole genome shotgun (WGS) entry which is preliminary data.</text>
</comment>
<sequence length="52" mass="5285">MSHGTQGHPAPRTHGAAEAAERTAAIALWVVVGLALAYGVSETAVRVAALFT</sequence>
<name>A0ABV7WJ10_9MICO</name>
<reference evidence="2" key="1">
    <citation type="journal article" date="2019" name="Int. J. Syst. Evol. Microbiol.">
        <title>The Global Catalogue of Microorganisms (GCM) 10K type strain sequencing project: providing services to taxonomists for standard genome sequencing and annotation.</title>
        <authorList>
            <consortium name="The Broad Institute Genomics Platform"/>
            <consortium name="The Broad Institute Genome Sequencing Center for Infectious Disease"/>
            <person name="Wu L."/>
            <person name="Ma J."/>
        </authorList>
    </citation>
    <scope>NUCLEOTIDE SEQUENCE [LARGE SCALE GENOMIC DNA]</scope>
    <source>
        <strain evidence="2">NCAIM B.02333</strain>
    </source>
</reference>
<accession>A0ABV7WJ10</accession>
<organism evidence="1 2">
    <name type="scientific">Aquipuribacter hungaricus</name>
    <dbReference type="NCBI Taxonomy" id="545624"/>
    <lineage>
        <taxon>Bacteria</taxon>
        <taxon>Bacillati</taxon>
        <taxon>Actinomycetota</taxon>
        <taxon>Actinomycetes</taxon>
        <taxon>Micrococcales</taxon>
        <taxon>Intrasporangiaceae</taxon>
        <taxon>Aquipuribacter</taxon>
    </lineage>
</organism>
<evidence type="ECO:0000313" key="2">
    <source>
        <dbReference type="Proteomes" id="UP001595685"/>
    </source>
</evidence>
<protein>
    <submittedName>
        <fullName evidence="1">Uncharacterized protein</fullName>
    </submittedName>
</protein>
<dbReference type="EMBL" id="JBHRWW010000006">
    <property type="protein sequence ID" value="MFC3688947.1"/>
    <property type="molecule type" value="Genomic_DNA"/>
</dbReference>
<dbReference type="Proteomes" id="UP001595685">
    <property type="component" value="Unassembled WGS sequence"/>
</dbReference>
<keyword evidence="2" id="KW-1185">Reference proteome</keyword>
<dbReference type="RefSeq" id="WP_340288291.1">
    <property type="nucleotide sequence ID" value="NZ_JBBEOI010000001.1"/>
</dbReference>
<evidence type="ECO:0000313" key="1">
    <source>
        <dbReference type="EMBL" id="MFC3688947.1"/>
    </source>
</evidence>